<evidence type="ECO:0000256" key="2">
    <source>
        <dbReference type="ARBA" id="ARBA00004173"/>
    </source>
</evidence>
<evidence type="ECO:0000256" key="6">
    <source>
        <dbReference type="ARBA" id="ARBA00022946"/>
    </source>
</evidence>
<comment type="similarity">
    <text evidence="3">Belongs to the FAD-binding oxidoreductase/transferase type 4 family.</text>
</comment>
<feature type="domain" description="FAD-binding PCMH-type" evidence="13">
    <location>
        <begin position="118"/>
        <end position="300"/>
    </location>
</feature>
<reference evidence="14" key="1">
    <citation type="submission" date="2022-12" db="EMBL/GenBank/DDBJ databases">
        <authorList>
            <person name="Brejova B."/>
        </authorList>
    </citation>
    <scope>NUCLEOTIDE SEQUENCE</scope>
</reference>
<keyword evidence="8" id="KW-0496">Mitochondrion</keyword>
<dbReference type="InterPro" id="IPR016166">
    <property type="entry name" value="FAD-bd_PCMH"/>
</dbReference>
<dbReference type="SUPFAM" id="SSF55103">
    <property type="entry name" value="FAD-linked oxidases, C-terminal domain"/>
    <property type="match status" value="1"/>
</dbReference>
<dbReference type="FunFam" id="3.30.465.10:FF:000014">
    <property type="entry name" value="D-lactate dehydrogenase (Cytochrome), putative"/>
    <property type="match status" value="1"/>
</dbReference>
<keyword evidence="15" id="KW-1185">Reference proteome</keyword>
<keyword evidence="6" id="KW-0809">Transit peptide</keyword>
<dbReference type="GO" id="GO:0005739">
    <property type="term" value="C:mitochondrion"/>
    <property type="evidence" value="ECO:0007669"/>
    <property type="project" value="UniProtKB-SubCell"/>
</dbReference>
<dbReference type="Gene3D" id="3.30.70.2740">
    <property type="match status" value="1"/>
</dbReference>
<dbReference type="Pfam" id="PF02913">
    <property type="entry name" value="FAD-oxidase_C"/>
    <property type="match status" value="1"/>
</dbReference>
<dbReference type="GO" id="GO:0008720">
    <property type="term" value="F:D-lactate dehydrogenase (NAD+) activity"/>
    <property type="evidence" value="ECO:0007669"/>
    <property type="project" value="TreeGrafter"/>
</dbReference>
<evidence type="ECO:0000256" key="3">
    <source>
        <dbReference type="ARBA" id="ARBA00008000"/>
    </source>
</evidence>
<dbReference type="Gene3D" id="3.30.465.10">
    <property type="match status" value="1"/>
</dbReference>
<comment type="subcellular location">
    <subcellularLocation>
        <location evidence="2">Mitochondrion</location>
    </subcellularLocation>
</comment>
<dbReference type="InterPro" id="IPR016171">
    <property type="entry name" value="Vanillyl_alc_oxidase_C-sub2"/>
</dbReference>
<organism evidence="14 15">
    <name type="scientific">Candida verbasci</name>
    <dbReference type="NCBI Taxonomy" id="1227364"/>
    <lineage>
        <taxon>Eukaryota</taxon>
        <taxon>Fungi</taxon>
        <taxon>Dikarya</taxon>
        <taxon>Ascomycota</taxon>
        <taxon>Saccharomycotina</taxon>
        <taxon>Pichiomycetes</taxon>
        <taxon>Debaryomycetaceae</taxon>
        <taxon>Candida/Lodderomyces clade</taxon>
        <taxon>Candida</taxon>
    </lineage>
</organism>
<dbReference type="EC" id="1.1.2.4" evidence="9"/>
<dbReference type="PANTHER" id="PTHR11748">
    <property type="entry name" value="D-LACTATE DEHYDROGENASE"/>
    <property type="match status" value="1"/>
</dbReference>
<dbReference type="AlphaFoldDB" id="A0A9W4TSP5"/>
<dbReference type="InterPro" id="IPR006094">
    <property type="entry name" value="Oxid_FAD_bind_N"/>
</dbReference>
<evidence type="ECO:0000256" key="7">
    <source>
        <dbReference type="ARBA" id="ARBA00023002"/>
    </source>
</evidence>
<dbReference type="PANTHER" id="PTHR11748:SF111">
    <property type="entry name" value="D-LACTATE DEHYDROGENASE, MITOCHONDRIAL-RELATED"/>
    <property type="match status" value="1"/>
</dbReference>
<proteinExistence type="inferred from homology"/>
<dbReference type="Gene3D" id="1.10.45.10">
    <property type="entry name" value="Vanillyl-alcohol Oxidase, Chain A, domain 4"/>
    <property type="match status" value="1"/>
</dbReference>
<keyword evidence="7" id="KW-0560">Oxidoreductase</keyword>
<comment type="caution">
    <text evidence="14">The sequence shown here is derived from an EMBL/GenBank/DDBJ whole genome shotgun (WGS) entry which is preliminary data.</text>
</comment>
<evidence type="ECO:0000256" key="5">
    <source>
        <dbReference type="ARBA" id="ARBA00022827"/>
    </source>
</evidence>
<dbReference type="GO" id="GO:1903457">
    <property type="term" value="P:lactate catabolic process"/>
    <property type="evidence" value="ECO:0007669"/>
    <property type="project" value="TreeGrafter"/>
</dbReference>
<protein>
    <recommendedName>
        <fullName evidence="9">D-lactate dehydrogenase (cytochrome)</fullName>
        <ecNumber evidence="9">1.1.2.4</ecNumber>
    </recommendedName>
    <alternativeName>
        <fullName evidence="11">D-lactate ferricytochrome C oxidoreductase</fullName>
    </alternativeName>
</protein>
<evidence type="ECO:0000256" key="12">
    <source>
        <dbReference type="SAM" id="Phobius"/>
    </source>
</evidence>
<dbReference type="GO" id="GO:0004458">
    <property type="term" value="F:D-lactate dehydrogenase (cytochrome) activity"/>
    <property type="evidence" value="ECO:0007669"/>
    <property type="project" value="UniProtKB-EC"/>
</dbReference>
<sequence length="579" mass="64485">MFSILKKRTIPRLIRQYSSNSPKSTNYLYYTALSVGFISVGYYIGINSKNSTPIATPSRSTSPLSTLTTPQYANDSKFNIAFEQIKQIVGDSNITFEEEVLLSHNDSFFSTHHPPNPQVQKPKVVVYPNSTEDVSKILKICNEYKVPLIANSGLTSLEGQNIHTRGPNSISLSFSRMDKILQFNPKDLDVVVQPGVGWVELDDFLKDQQDSNLMFGPDPGIGANIGGMVGTSASGTNASKYLTMKENVINLTVVLPDGTIIKTRQRPRKSAAGYDLTRLFIGTEGTLGVITEITLKLHVRPKFEFVSIASFPTITDAANTAETILSQGVNPNAMEILNEEMMSFVNETNIDGKSEYLQKPTLFFKIGGPSISNVQDQFKIIESISSENKCLEFKTSQNQDENEELWSARRNGLWSTYQYGTKILKDPEDVQVWTTDVAVPISKLSITIAEINQMLIDEGFEGKFSVMGHIGDGNCHFIILYNSPDYLKVSKAVDKMVFTALKYEGTCTGEHGVGIGKRKYLPIELGETSIDLMRHIKKAIDPNTILNPDKIFKIDPNDDLDEQLEHGNLLEKQNCMYNH</sequence>
<evidence type="ECO:0000313" key="14">
    <source>
        <dbReference type="EMBL" id="CAI5756382.1"/>
    </source>
</evidence>
<evidence type="ECO:0000256" key="4">
    <source>
        <dbReference type="ARBA" id="ARBA00022630"/>
    </source>
</evidence>
<evidence type="ECO:0000256" key="8">
    <source>
        <dbReference type="ARBA" id="ARBA00023128"/>
    </source>
</evidence>
<dbReference type="FunFam" id="1.10.45.10:FF:000001">
    <property type="entry name" value="D-lactate dehydrogenase mitochondrial"/>
    <property type="match status" value="1"/>
</dbReference>
<comment type="catalytic activity">
    <reaction evidence="10">
        <text>(R)-lactate + 2 Fe(III)-[cytochrome c] = 2 Fe(II)-[cytochrome c] + pyruvate + 2 H(+)</text>
        <dbReference type="Rhea" id="RHEA:13521"/>
        <dbReference type="Rhea" id="RHEA-COMP:10350"/>
        <dbReference type="Rhea" id="RHEA-COMP:14399"/>
        <dbReference type="ChEBI" id="CHEBI:15361"/>
        <dbReference type="ChEBI" id="CHEBI:15378"/>
        <dbReference type="ChEBI" id="CHEBI:16004"/>
        <dbReference type="ChEBI" id="CHEBI:29033"/>
        <dbReference type="ChEBI" id="CHEBI:29034"/>
        <dbReference type="EC" id="1.1.2.4"/>
    </reaction>
</comment>
<evidence type="ECO:0000256" key="9">
    <source>
        <dbReference type="ARBA" id="ARBA00038897"/>
    </source>
</evidence>
<name>A0A9W4TSP5_9ASCO</name>
<dbReference type="InterPro" id="IPR004113">
    <property type="entry name" value="FAD-bd_oxidored_4_C"/>
</dbReference>
<keyword evidence="5" id="KW-0274">FAD</keyword>
<keyword evidence="4" id="KW-0285">Flavoprotein</keyword>
<dbReference type="InterPro" id="IPR016169">
    <property type="entry name" value="FAD-bd_PCMH_sub2"/>
</dbReference>
<keyword evidence="12" id="KW-0472">Membrane</keyword>
<dbReference type="OrthoDB" id="7786253at2759"/>
<keyword evidence="12" id="KW-1133">Transmembrane helix</keyword>
<dbReference type="EMBL" id="CANTUO010000001">
    <property type="protein sequence ID" value="CAI5756382.1"/>
    <property type="molecule type" value="Genomic_DNA"/>
</dbReference>
<dbReference type="Proteomes" id="UP001152885">
    <property type="component" value="Unassembled WGS sequence"/>
</dbReference>
<evidence type="ECO:0000256" key="1">
    <source>
        <dbReference type="ARBA" id="ARBA00001974"/>
    </source>
</evidence>
<evidence type="ECO:0000256" key="10">
    <source>
        <dbReference type="ARBA" id="ARBA00051436"/>
    </source>
</evidence>
<dbReference type="GO" id="GO:0071949">
    <property type="term" value="F:FAD binding"/>
    <property type="evidence" value="ECO:0007669"/>
    <property type="project" value="InterPro"/>
</dbReference>
<evidence type="ECO:0000256" key="11">
    <source>
        <dbReference type="ARBA" id="ARBA00083446"/>
    </source>
</evidence>
<dbReference type="PROSITE" id="PS51387">
    <property type="entry name" value="FAD_PCMH"/>
    <property type="match status" value="1"/>
</dbReference>
<comment type="cofactor">
    <cofactor evidence="1">
        <name>FAD</name>
        <dbReference type="ChEBI" id="CHEBI:57692"/>
    </cofactor>
</comment>
<accession>A0A9W4TSP5</accession>
<gene>
    <name evidence="14" type="ORF">CANVERA_P0898</name>
</gene>
<evidence type="ECO:0000259" key="13">
    <source>
        <dbReference type="PROSITE" id="PS51387"/>
    </source>
</evidence>
<dbReference type="SUPFAM" id="SSF56176">
    <property type="entry name" value="FAD-binding/transporter-associated domain-like"/>
    <property type="match status" value="1"/>
</dbReference>
<dbReference type="InterPro" id="IPR036318">
    <property type="entry name" value="FAD-bd_PCMH-like_sf"/>
</dbReference>
<dbReference type="InterPro" id="IPR016164">
    <property type="entry name" value="FAD-linked_Oxase-like_C"/>
</dbReference>
<dbReference type="Pfam" id="PF01565">
    <property type="entry name" value="FAD_binding_4"/>
    <property type="match status" value="1"/>
</dbReference>
<keyword evidence="12" id="KW-0812">Transmembrane</keyword>
<evidence type="ECO:0000313" key="15">
    <source>
        <dbReference type="Proteomes" id="UP001152885"/>
    </source>
</evidence>
<dbReference type="FunFam" id="3.30.70.2740:FF:000001">
    <property type="entry name" value="D-lactate dehydrogenase mitochondrial"/>
    <property type="match status" value="1"/>
</dbReference>
<feature type="transmembrane region" description="Helical" evidence="12">
    <location>
        <begin position="27"/>
        <end position="45"/>
    </location>
</feature>